<gene>
    <name evidence="3" type="primary">cpaB</name>
    <name evidence="2" type="ORF">P4G45_07935</name>
    <name evidence="3" type="ORF">P8936_08405</name>
</gene>
<dbReference type="EMBL" id="CP121194">
    <property type="protein sequence ID" value="XBH11644.1"/>
    <property type="molecule type" value="Genomic_DNA"/>
</dbReference>
<proteinExistence type="predicted"/>
<accession>A0AAU7D1I6</accession>
<sequence length="269" mass="28564">MIARRLTIALIAALMVSGLFTFWLSKKVAKSHPAVQVQNRYAAAAHPLDAGAVLKREDISLVDWPKSIPLQGAFMKPEDIIGRAVLYPLAAGEPILDRQLSAAGSGVGLTGKIPEGMRAIALKSDEVVGVAGFLLPGTHVDVLVTFRDNDRPGPVTATALQDVEVLAAGHQYQPDPAGKPTTVDVVTLLLKPEDAAKAVLASSQGTVHFVLRNGADHQQADTPPVTLPQLMAGQPTKTTVISRRPAQPAHKPWVVETLLGQKPQTDSFN</sequence>
<dbReference type="InterPro" id="IPR017592">
    <property type="entry name" value="Pilus_assmbl_Flp-typ_CpaB"/>
</dbReference>
<dbReference type="CDD" id="cd11614">
    <property type="entry name" value="SAF_CpaB_FlgA_like"/>
    <property type="match status" value="1"/>
</dbReference>
<protein>
    <submittedName>
        <fullName evidence="3">Flp pilus assembly protein CpaB</fullName>
    </submittedName>
</protein>
<name>A0AAU7DCZ8_9BACT</name>
<evidence type="ECO:0000313" key="2">
    <source>
        <dbReference type="EMBL" id="XBH11644.1"/>
    </source>
</evidence>
<dbReference type="RefSeq" id="WP_348269134.1">
    <property type="nucleotide sequence ID" value="NZ_CP121194.1"/>
</dbReference>
<dbReference type="Pfam" id="PF16976">
    <property type="entry name" value="RcpC"/>
    <property type="match status" value="1"/>
</dbReference>
<dbReference type="SMART" id="SM00858">
    <property type="entry name" value="SAF"/>
    <property type="match status" value="1"/>
</dbReference>
<dbReference type="Pfam" id="PF08666">
    <property type="entry name" value="SAF"/>
    <property type="match status" value="1"/>
</dbReference>
<evidence type="ECO:0000259" key="1">
    <source>
        <dbReference type="SMART" id="SM00858"/>
    </source>
</evidence>
<evidence type="ECO:0000313" key="3">
    <source>
        <dbReference type="EMBL" id="XBH15174.1"/>
    </source>
</evidence>
<accession>A0AAU7DCZ8</accession>
<dbReference type="NCBIfam" id="TIGR03177">
    <property type="entry name" value="pilus_cpaB"/>
    <property type="match status" value="1"/>
</dbReference>
<feature type="domain" description="SAF" evidence="1">
    <location>
        <begin position="39"/>
        <end position="101"/>
    </location>
</feature>
<dbReference type="EMBL" id="CP121195">
    <property type="protein sequence ID" value="XBH15174.1"/>
    <property type="molecule type" value="Genomic_DNA"/>
</dbReference>
<organism evidence="3">
    <name type="scientific">Edaphobacter paludis</name>
    <dbReference type="NCBI Taxonomy" id="3035702"/>
    <lineage>
        <taxon>Bacteria</taxon>
        <taxon>Pseudomonadati</taxon>
        <taxon>Acidobacteriota</taxon>
        <taxon>Terriglobia</taxon>
        <taxon>Terriglobales</taxon>
        <taxon>Acidobacteriaceae</taxon>
        <taxon>Edaphobacter</taxon>
    </lineage>
</organism>
<dbReference type="KEGG" id="epl:P4G45_07935"/>
<dbReference type="InterPro" id="IPR013974">
    <property type="entry name" value="SAF"/>
</dbReference>
<dbReference type="InterPro" id="IPR031571">
    <property type="entry name" value="RcpC_dom"/>
</dbReference>
<dbReference type="AlphaFoldDB" id="A0AAU7DCZ8"/>
<reference evidence="3" key="1">
    <citation type="submission" date="2023-03" db="EMBL/GenBank/DDBJ databases">
        <title>Edaphobacter sp.</title>
        <authorList>
            <person name="Huber K.J."/>
            <person name="Papendorf J."/>
            <person name="Pilke C."/>
            <person name="Bunk B."/>
            <person name="Sproeer C."/>
            <person name="Pester M."/>
        </authorList>
    </citation>
    <scope>NUCLEOTIDE SEQUENCE</scope>
    <source>
        <strain evidence="2">DSM 109919</strain>
        <strain evidence="3">DSM 109920</strain>
    </source>
</reference>